<dbReference type="InterPro" id="IPR005666">
    <property type="entry name" value="Sulph_transpt1"/>
</dbReference>
<keyword evidence="5" id="KW-1278">Translocase</keyword>
<dbReference type="GO" id="GO:0005524">
    <property type="term" value="F:ATP binding"/>
    <property type="evidence" value="ECO:0007669"/>
    <property type="project" value="UniProtKB-KW"/>
</dbReference>
<gene>
    <name evidence="9" type="ORF">JOF45_001936</name>
</gene>
<reference evidence="9 10" key="1">
    <citation type="submission" date="2021-03" db="EMBL/GenBank/DDBJ databases">
        <title>Sequencing the genomes of 1000 actinobacteria strains.</title>
        <authorList>
            <person name="Klenk H.-P."/>
        </authorList>
    </citation>
    <scope>NUCLEOTIDE SEQUENCE [LARGE SCALE GENOMIC DNA]</scope>
    <source>
        <strain evidence="9 10">DSM 12544</strain>
    </source>
</reference>
<name>A0ABS4T395_9MICC</name>
<evidence type="ECO:0000313" key="10">
    <source>
        <dbReference type="Proteomes" id="UP001519331"/>
    </source>
</evidence>
<protein>
    <submittedName>
        <fullName evidence="9">Sulfate transport system ATP-binding protein</fullName>
    </submittedName>
</protein>
<keyword evidence="4 9" id="KW-0067">ATP-binding</keyword>
<evidence type="ECO:0000313" key="9">
    <source>
        <dbReference type="EMBL" id="MBP2318917.1"/>
    </source>
</evidence>
<dbReference type="InterPro" id="IPR003593">
    <property type="entry name" value="AAA+_ATPase"/>
</dbReference>
<dbReference type="PANTHER" id="PTHR42781:SF4">
    <property type="entry name" value="SPERMIDINE_PUTRESCINE IMPORT ATP-BINDING PROTEIN POTA"/>
    <property type="match status" value="1"/>
</dbReference>
<keyword evidence="2" id="KW-1003">Cell membrane</keyword>
<evidence type="ECO:0000256" key="1">
    <source>
        <dbReference type="ARBA" id="ARBA00022448"/>
    </source>
</evidence>
<comment type="caution">
    <text evidence="9">The sequence shown here is derived from an EMBL/GenBank/DDBJ whole genome shotgun (WGS) entry which is preliminary data.</text>
</comment>
<dbReference type="PROSITE" id="PS00211">
    <property type="entry name" value="ABC_TRANSPORTER_1"/>
    <property type="match status" value="1"/>
</dbReference>
<keyword evidence="10" id="KW-1185">Reference proteome</keyword>
<evidence type="ECO:0000256" key="4">
    <source>
        <dbReference type="ARBA" id="ARBA00022840"/>
    </source>
</evidence>
<dbReference type="Gene3D" id="3.40.50.300">
    <property type="entry name" value="P-loop containing nucleotide triphosphate hydrolases"/>
    <property type="match status" value="1"/>
</dbReference>
<accession>A0ABS4T395</accession>
<evidence type="ECO:0000256" key="2">
    <source>
        <dbReference type="ARBA" id="ARBA00022475"/>
    </source>
</evidence>
<evidence type="ECO:0000256" key="7">
    <source>
        <dbReference type="ARBA" id="ARBA00023136"/>
    </source>
</evidence>
<dbReference type="PROSITE" id="PS50893">
    <property type="entry name" value="ABC_TRANSPORTER_2"/>
    <property type="match status" value="1"/>
</dbReference>
<evidence type="ECO:0000256" key="5">
    <source>
        <dbReference type="ARBA" id="ARBA00022967"/>
    </source>
</evidence>
<evidence type="ECO:0000256" key="3">
    <source>
        <dbReference type="ARBA" id="ARBA00022741"/>
    </source>
</evidence>
<keyword evidence="7" id="KW-0472">Membrane</keyword>
<feature type="domain" description="ABC transporter" evidence="8">
    <location>
        <begin position="3"/>
        <end position="233"/>
    </location>
</feature>
<dbReference type="NCBIfam" id="TIGR00968">
    <property type="entry name" value="3a0106s01"/>
    <property type="match status" value="1"/>
</dbReference>
<dbReference type="SUPFAM" id="SSF52540">
    <property type="entry name" value="P-loop containing nucleoside triphosphate hydrolases"/>
    <property type="match status" value="1"/>
</dbReference>
<dbReference type="RefSeq" id="WP_210049387.1">
    <property type="nucleotide sequence ID" value="NZ_JAGINX010000001.1"/>
</dbReference>
<sequence>MGIEIRGLNKSYGDFAALRDITLSLPSGGLTALLGPSGSGKTTLLRILGGQESPDTGTVQIDGQDVTVLPAQKRNIGFVFQHYAAFRHMTVAKNVAFGLEIRRVPKAQIRQRVEELLSLVQLSQHGHKMPSQLSGGQRQRMALARALAIDPSVLLLDEPFGALDAKVRKELRDWLRRLHDDVHVTSVFVTHDQEEALEVADTIVVVNEGVVEQVGTPEEIYDRPASDFVFRFIGETTQLGEMLLRPHDVRIVPEASGTGAGAGNCSAGVGGSDLSSSDLGGVFSGEITRWNRVGFETRLEVTLDPTAQGPVQQTPVHVQLTRTEVRGLGLQPGDRVIVAPHPDAELRPAQRAGAPEPVLAAV</sequence>
<keyword evidence="3" id="KW-0547">Nucleotide-binding</keyword>
<dbReference type="InterPro" id="IPR003439">
    <property type="entry name" value="ABC_transporter-like_ATP-bd"/>
</dbReference>
<keyword evidence="6" id="KW-0764">Sulfate transport</keyword>
<dbReference type="EMBL" id="JAGINX010000001">
    <property type="protein sequence ID" value="MBP2318917.1"/>
    <property type="molecule type" value="Genomic_DNA"/>
</dbReference>
<dbReference type="Proteomes" id="UP001519331">
    <property type="component" value="Unassembled WGS sequence"/>
</dbReference>
<keyword evidence="1" id="KW-0813">Transport</keyword>
<dbReference type="Pfam" id="PF12857">
    <property type="entry name" value="TOBE_3"/>
    <property type="match status" value="1"/>
</dbReference>
<dbReference type="InterPro" id="IPR027417">
    <property type="entry name" value="P-loop_NTPase"/>
</dbReference>
<dbReference type="SMART" id="SM00382">
    <property type="entry name" value="AAA"/>
    <property type="match status" value="1"/>
</dbReference>
<dbReference type="Pfam" id="PF00005">
    <property type="entry name" value="ABC_tran"/>
    <property type="match status" value="1"/>
</dbReference>
<dbReference type="InterPro" id="IPR024765">
    <property type="entry name" value="TOBE-like"/>
</dbReference>
<evidence type="ECO:0000259" key="8">
    <source>
        <dbReference type="PROSITE" id="PS50893"/>
    </source>
</evidence>
<dbReference type="InterPro" id="IPR017871">
    <property type="entry name" value="ABC_transporter-like_CS"/>
</dbReference>
<proteinExistence type="predicted"/>
<dbReference type="InterPro" id="IPR050093">
    <property type="entry name" value="ABC_SmlMolc_Importer"/>
</dbReference>
<organism evidence="9 10">
    <name type="scientific">Nesterenkonia lacusekhoensis</name>
    <dbReference type="NCBI Taxonomy" id="150832"/>
    <lineage>
        <taxon>Bacteria</taxon>
        <taxon>Bacillati</taxon>
        <taxon>Actinomycetota</taxon>
        <taxon>Actinomycetes</taxon>
        <taxon>Micrococcales</taxon>
        <taxon>Micrococcaceae</taxon>
        <taxon>Nesterenkonia</taxon>
    </lineage>
</organism>
<dbReference type="PANTHER" id="PTHR42781">
    <property type="entry name" value="SPERMIDINE/PUTRESCINE IMPORT ATP-BINDING PROTEIN POTA"/>
    <property type="match status" value="1"/>
</dbReference>
<evidence type="ECO:0000256" key="6">
    <source>
        <dbReference type="ARBA" id="ARBA00023032"/>
    </source>
</evidence>